<evidence type="ECO:0000313" key="1">
    <source>
        <dbReference type="EMBL" id="CAG8705810.1"/>
    </source>
</evidence>
<dbReference type="Proteomes" id="UP000789405">
    <property type="component" value="Unassembled WGS sequence"/>
</dbReference>
<dbReference type="EMBL" id="CAJVPY010009190">
    <property type="protein sequence ID" value="CAG8705810.1"/>
    <property type="molecule type" value="Genomic_DNA"/>
</dbReference>
<gene>
    <name evidence="1" type="ORF">DERYTH_LOCUS13276</name>
</gene>
<keyword evidence="2" id="KW-1185">Reference proteome</keyword>
<comment type="caution">
    <text evidence="1">The sequence shown here is derived from an EMBL/GenBank/DDBJ whole genome shotgun (WGS) entry which is preliminary data.</text>
</comment>
<reference evidence="1" key="1">
    <citation type="submission" date="2021-06" db="EMBL/GenBank/DDBJ databases">
        <authorList>
            <person name="Kallberg Y."/>
            <person name="Tangrot J."/>
            <person name="Rosling A."/>
        </authorList>
    </citation>
    <scope>NUCLEOTIDE SEQUENCE</scope>
    <source>
        <strain evidence="1">MA453B</strain>
    </source>
</reference>
<organism evidence="1 2">
    <name type="scientific">Dentiscutata erythropus</name>
    <dbReference type="NCBI Taxonomy" id="1348616"/>
    <lineage>
        <taxon>Eukaryota</taxon>
        <taxon>Fungi</taxon>
        <taxon>Fungi incertae sedis</taxon>
        <taxon>Mucoromycota</taxon>
        <taxon>Glomeromycotina</taxon>
        <taxon>Glomeromycetes</taxon>
        <taxon>Diversisporales</taxon>
        <taxon>Gigasporaceae</taxon>
        <taxon>Dentiscutata</taxon>
    </lineage>
</organism>
<sequence length="44" mass="5161">MSCYADTFVRIKLVRQTIKEESNLIVVWAVSEYPIGREDNKINM</sequence>
<dbReference type="AlphaFoldDB" id="A0A9N9HUK2"/>
<proteinExistence type="predicted"/>
<dbReference type="OrthoDB" id="2410485at2759"/>
<accession>A0A9N9HUK2</accession>
<evidence type="ECO:0000313" key="2">
    <source>
        <dbReference type="Proteomes" id="UP000789405"/>
    </source>
</evidence>
<name>A0A9N9HUK2_9GLOM</name>
<protein>
    <submittedName>
        <fullName evidence="1">6893_t:CDS:1</fullName>
    </submittedName>
</protein>